<sequence>MTVKESLYMKLETVQYINVCLPHKRSREIKNYSYLTKMDQSPKDIVNPSIIEDFYPTRLNNMEDSSLYEFVAIYKLFS</sequence>
<reference evidence="1" key="1">
    <citation type="submission" date="2017-05" db="UniProtKB">
        <authorList>
            <consortium name="EnsemblMetazoa"/>
        </authorList>
    </citation>
    <scope>IDENTIFICATION</scope>
</reference>
<proteinExistence type="predicted"/>
<dbReference type="InParanoid" id="A0A1X7T8J9"/>
<protein>
    <submittedName>
        <fullName evidence="1">Uncharacterized protein</fullName>
    </submittedName>
</protein>
<accession>A0A1X7T8J9</accession>
<name>A0A1X7T8J9_AMPQE</name>
<organism evidence="1">
    <name type="scientific">Amphimedon queenslandica</name>
    <name type="common">Sponge</name>
    <dbReference type="NCBI Taxonomy" id="400682"/>
    <lineage>
        <taxon>Eukaryota</taxon>
        <taxon>Metazoa</taxon>
        <taxon>Porifera</taxon>
        <taxon>Demospongiae</taxon>
        <taxon>Heteroscleromorpha</taxon>
        <taxon>Haplosclerida</taxon>
        <taxon>Niphatidae</taxon>
        <taxon>Amphimedon</taxon>
    </lineage>
</organism>
<dbReference type="EnsemblMetazoa" id="Aqu2.1.10846_001">
    <property type="protein sequence ID" value="Aqu2.1.10846_001"/>
    <property type="gene ID" value="Aqu2.1.10846"/>
</dbReference>
<dbReference type="AlphaFoldDB" id="A0A1X7T8J9"/>
<evidence type="ECO:0000313" key="1">
    <source>
        <dbReference type="EnsemblMetazoa" id="Aqu2.1.10846_001"/>
    </source>
</evidence>